<feature type="domain" description="Alpha-carbonic anhydrase" evidence="1">
    <location>
        <begin position="66"/>
        <end position="130"/>
    </location>
</feature>
<dbReference type="InterPro" id="IPR001148">
    <property type="entry name" value="CA_dom"/>
</dbReference>
<gene>
    <name evidence="2" type="ORF">CDAUBV1_LOCUS1976</name>
</gene>
<dbReference type="InterPro" id="IPR036398">
    <property type="entry name" value="CA_dom_sf"/>
</dbReference>
<proteinExistence type="predicted"/>
<evidence type="ECO:0000313" key="3">
    <source>
        <dbReference type="Proteomes" id="UP001497525"/>
    </source>
</evidence>
<organism evidence="2 3">
    <name type="scientific">Calicophoron daubneyi</name>
    <name type="common">Rumen fluke</name>
    <name type="synonym">Paramphistomum daubneyi</name>
    <dbReference type="NCBI Taxonomy" id="300641"/>
    <lineage>
        <taxon>Eukaryota</taxon>
        <taxon>Metazoa</taxon>
        <taxon>Spiralia</taxon>
        <taxon>Lophotrochozoa</taxon>
        <taxon>Platyhelminthes</taxon>
        <taxon>Trematoda</taxon>
        <taxon>Digenea</taxon>
        <taxon>Plagiorchiida</taxon>
        <taxon>Pronocephalata</taxon>
        <taxon>Paramphistomoidea</taxon>
        <taxon>Paramphistomidae</taxon>
        <taxon>Calicophoron</taxon>
    </lineage>
</organism>
<protein>
    <recommendedName>
        <fullName evidence="1">Alpha-carbonic anhydrase domain-containing protein</fullName>
    </recommendedName>
</protein>
<evidence type="ECO:0000313" key="2">
    <source>
        <dbReference type="EMBL" id="CAL5130361.1"/>
    </source>
</evidence>
<dbReference type="Gene3D" id="3.10.200.10">
    <property type="entry name" value="Alpha carbonic anhydrase"/>
    <property type="match status" value="1"/>
</dbReference>
<dbReference type="AlphaFoldDB" id="A0AAV2T1Z9"/>
<feature type="non-terminal residue" evidence="2">
    <location>
        <position position="1"/>
    </location>
</feature>
<name>A0AAV2T1Z9_CALDB</name>
<comment type="caution">
    <text evidence="2">The sequence shown here is derived from an EMBL/GenBank/DDBJ whole genome shotgun (WGS) entry which is preliminary data.</text>
</comment>
<dbReference type="EMBL" id="CAXLJL010000062">
    <property type="protein sequence ID" value="CAL5130361.1"/>
    <property type="molecule type" value="Genomic_DNA"/>
</dbReference>
<reference evidence="2" key="1">
    <citation type="submission" date="2024-06" db="EMBL/GenBank/DDBJ databases">
        <authorList>
            <person name="Liu X."/>
            <person name="Lenzi L."/>
            <person name="Haldenby T S."/>
            <person name="Uol C."/>
        </authorList>
    </citation>
    <scope>NUCLEOTIDE SEQUENCE</scope>
</reference>
<dbReference type="SUPFAM" id="SSF51069">
    <property type="entry name" value="Carbonic anhydrase"/>
    <property type="match status" value="1"/>
</dbReference>
<accession>A0AAV2T1Z9</accession>
<dbReference type="Pfam" id="PF00194">
    <property type="entry name" value="Carb_anhydrase"/>
    <property type="match status" value="1"/>
</dbReference>
<evidence type="ECO:0000259" key="1">
    <source>
        <dbReference type="Pfam" id="PF00194"/>
    </source>
</evidence>
<dbReference type="Proteomes" id="UP001497525">
    <property type="component" value="Unassembled WGS sequence"/>
</dbReference>
<sequence>PETSPNHFHGGLVPFKLIHKPTEVARTWIQSSTRQHPICNKYQCFKSNYYEKSEASSSVVHSSPPQKDEQTKTYIVENIGSYVEITFIPQIWYTSFLKDRIKQYEIANLRFHWGSMKSYGSEYTKNGKANAA</sequence>